<keyword evidence="2" id="KW-1185">Reference proteome</keyword>
<protein>
    <submittedName>
        <fullName evidence="1">Ataxin-10</fullName>
    </submittedName>
</protein>
<comment type="caution">
    <text evidence="1">The sequence shown here is derived from an EMBL/GenBank/DDBJ whole genome shotgun (WGS) entry which is preliminary data.</text>
</comment>
<evidence type="ECO:0000313" key="1">
    <source>
        <dbReference type="EMBL" id="KAI4468588.1"/>
    </source>
</evidence>
<evidence type="ECO:0000313" key="2">
    <source>
        <dbReference type="Proteomes" id="UP001056778"/>
    </source>
</evidence>
<reference evidence="1" key="1">
    <citation type="submission" date="2022-04" db="EMBL/GenBank/DDBJ databases">
        <title>Chromosome-scale genome assembly of Holotrichia oblita Faldermann.</title>
        <authorList>
            <person name="Rongchong L."/>
        </authorList>
    </citation>
    <scope>NUCLEOTIDE SEQUENCE</scope>
    <source>
        <strain evidence="1">81SQS9</strain>
    </source>
</reference>
<dbReference type="EMBL" id="CM043016">
    <property type="protein sequence ID" value="KAI4468588.1"/>
    <property type="molecule type" value="Genomic_DNA"/>
</dbReference>
<dbReference type="Proteomes" id="UP001056778">
    <property type="component" value="Chromosome 2"/>
</dbReference>
<sequence length="442" mass="51129">MLEQSNLKIHVLKILQDENWIGLCNVLEQKFNQTPNEINVLQVTPETVTVLTKSLQTVREKLVEQNDIYFKTLKQIYKSLRNAVAYNPEGQILIADSETVLSDTAQILDCLKENEVGWDCLKMLLQFLINLVIENELISKKVWALFSNDLKQLLRNNICLYHSSALVYNIFHMDLHLLEENDDIIKHILDSYKQNDSNEYVTFLLELFIKNVSLNTTYISYSAENRMLCLEMMKEIMNKDKTWVTQELLDVLSEQFKKKSDCILKTVTNYLKEIEPFEVTLLLDVLAGVSSDESYVQFLQKDKSLLINCAFLLKSVHEVGRTADNNFSVIPKLSQLDNSTEQEILEHPSYGFKATIVRLLANLCWKHRNNQDLICLNRNIVIIQWVIFAIRNVCENNIENQDIIKSMNAQGVISSETLYQMGITLHSDERQTITVLPLDVNK</sequence>
<gene>
    <name evidence="1" type="ORF">MML48_2g00000782</name>
</gene>
<accession>A0ACB9TP98</accession>
<name>A0ACB9TP98_HOLOL</name>
<proteinExistence type="predicted"/>
<organism evidence="1 2">
    <name type="scientific">Holotrichia oblita</name>
    <name type="common">Chafer beetle</name>
    <dbReference type="NCBI Taxonomy" id="644536"/>
    <lineage>
        <taxon>Eukaryota</taxon>
        <taxon>Metazoa</taxon>
        <taxon>Ecdysozoa</taxon>
        <taxon>Arthropoda</taxon>
        <taxon>Hexapoda</taxon>
        <taxon>Insecta</taxon>
        <taxon>Pterygota</taxon>
        <taxon>Neoptera</taxon>
        <taxon>Endopterygota</taxon>
        <taxon>Coleoptera</taxon>
        <taxon>Polyphaga</taxon>
        <taxon>Scarabaeiformia</taxon>
        <taxon>Scarabaeidae</taxon>
        <taxon>Melolonthinae</taxon>
        <taxon>Holotrichia</taxon>
    </lineage>
</organism>